<keyword evidence="2" id="KW-1185">Reference proteome</keyword>
<evidence type="ECO:0000313" key="1">
    <source>
        <dbReference type="EMBL" id="AOM81053.1"/>
    </source>
</evidence>
<accession>A0A1D7QQW0</accession>
<reference evidence="1 2" key="1">
    <citation type="submission" date="2016-08" db="EMBL/GenBank/DDBJ databases">
        <authorList>
            <person name="Seilhamer J.J."/>
        </authorList>
    </citation>
    <scope>NUCLEOTIDE SEQUENCE [LARGE SCALE GENOMIC DNA]</scope>
    <source>
        <strain evidence="1 2">DX4</strain>
    </source>
</reference>
<evidence type="ECO:0008006" key="3">
    <source>
        <dbReference type="Google" id="ProtNLM"/>
    </source>
</evidence>
<dbReference type="Proteomes" id="UP000094313">
    <property type="component" value="Chromosome"/>
</dbReference>
<organism evidence="1 2">
    <name type="scientific">Pedobacter steynii</name>
    <dbReference type="NCBI Taxonomy" id="430522"/>
    <lineage>
        <taxon>Bacteria</taxon>
        <taxon>Pseudomonadati</taxon>
        <taxon>Bacteroidota</taxon>
        <taxon>Sphingobacteriia</taxon>
        <taxon>Sphingobacteriales</taxon>
        <taxon>Sphingobacteriaceae</taxon>
        <taxon>Pedobacter</taxon>
    </lineage>
</organism>
<name>A0A1D7QQW0_9SPHI</name>
<protein>
    <recommendedName>
        <fullName evidence="3">DUF1579 domain-containing protein</fullName>
    </recommendedName>
</protein>
<sequence length="124" mass="14312">MEFDSTEEAGPLLKGFGNINRFIAELESGPFEGIAVRLFNPQTRLWSIYWADSTVVAFDPPQIGSFDGNIGKFYAWDTFNGQKVLVLFQWDKTDPNRPVWSQAFSVDRGKTWEWNWYMYASPAE</sequence>
<dbReference type="EMBL" id="CP017141">
    <property type="protein sequence ID" value="AOM81053.1"/>
    <property type="molecule type" value="Genomic_DNA"/>
</dbReference>
<gene>
    <name evidence="1" type="ORF">BFS30_27235</name>
</gene>
<evidence type="ECO:0000313" key="2">
    <source>
        <dbReference type="Proteomes" id="UP000094313"/>
    </source>
</evidence>
<dbReference type="KEGG" id="psty:BFS30_27235"/>
<dbReference type="AlphaFoldDB" id="A0A1D7QQW0"/>
<proteinExistence type="predicted"/>
<dbReference type="OrthoDB" id="9814791at2"/>